<protein>
    <submittedName>
        <fullName evidence="1">Uncharacterized protein</fullName>
    </submittedName>
</protein>
<reference evidence="2" key="1">
    <citation type="journal article" date="2015" name="Nat. Plants">
        <title>Genome expansion of Arabis alpina linked with retrotransposition and reduced symmetric DNA methylation.</title>
        <authorList>
            <person name="Willing E.M."/>
            <person name="Rawat V."/>
            <person name="Mandakova T."/>
            <person name="Maumus F."/>
            <person name="James G.V."/>
            <person name="Nordstroem K.J."/>
            <person name="Becker C."/>
            <person name="Warthmann N."/>
            <person name="Chica C."/>
            <person name="Szarzynska B."/>
            <person name="Zytnicki M."/>
            <person name="Albani M.C."/>
            <person name="Kiefer C."/>
            <person name="Bergonzi S."/>
            <person name="Castaings L."/>
            <person name="Mateos J.L."/>
            <person name="Berns M.C."/>
            <person name="Bujdoso N."/>
            <person name="Piofczyk T."/>
            <person name="de Lorenzo L."/>
            <person name="Barrero-Sicilia C."/>
            <person name="Mateos I."/>
            <person name="Piednoel M."/>
            <person name="Hagmann J."/>
            <person name="Chen-Min-Tao R."/>
            <person name="Iglesias-Fernandez R."/>
            <person name="Schuster S.C."/>
            <person name="Alonso-Blanco C."/>
            <person name="Roudier F."/>
            <person name="Carbonero P."/>
            <person name="Paz-Ares J."/>
            <person name="Davis S.J."/>
            <person name="Pecinka A."/>
            <person name="Quesneville H."/>
            <person name="Colot V."/>
            <person name="Lysak M.A."/>
            <person name="Weigel D."/>
            <person name="Coupland G."/>
            <person name="Schneeberger K."/>
        </authorList>
    </citation>
    <scope>NUCLEOTIDE SEQUENCE [LARGE SCALE GENOMIC DNA]</scope>
    <source>
        <strain evidence="2">cv. Pajares</strain>
    </source>
</reference>
<dbReference type="Proteomes" id="UP000029120">
    <property type="component" value="Chromosome 4"/>
</dbReference>
<dbReference type="Gramene" id="KFK35683">
    <property type="protein sequence ID" value="KFK35683"/>
    <property type="gene ID" value="AALP_AA4G023600"/>
</dbReference>
<proteinExistence type="predicted"/>
<evidence type="ECO:0000313" key="2">
    <source>
        <dbReference type="Proteomes" id="UP000029120"/>
    </source>
</evidence>
<dbReference type="EMBL" id="CM002872">
    <property type="protein sequence ID" value="KFK35683.1"/>
    <property type="molecule type" value="Genomic_DNA"/>
</dbReference>
<keyword evidence="2" id="KW-1185">Reference proteome</keyword>
<organism evidence="1 2">
    <name type="scientific">Arabis alpina</name>
    <name type="common">Alpine rock-cress</name>
    <dbReference type="NCBI Taxonomy" id="50452"/>
    <lineage>
        <taxon>Eukaryota</taxon>
        <taxon>Viridiplantae</taxon>
        <taxon>Streptophyta</taxon>
        <taxon>Embryophyta</taxon>
        <taxon>Tracheophyta</taxon>
        <taxon>Spermatophyta</taxon>
        <taxon>Magnoliopsida</taxon>
        <taxon>eudicotyledons</taxon>
        <taxon>Gunneridae</taxon>
        <taxon>Pentapetalae</taxon>
        <taxon>rosids</taxon>
        <taxon>malvids</taxon>
        <taxon>Brassicales</taxon>
        <taxon>Brassicaceae</taxon>
        <taxon>Arabideae</taxon>
        <taxon>Arabis</taxon>
    </lineage>
</organism>
<name>A0A087H0N1_ARAAL</name>
<evidence type="ECO:0000313" key="1">
    <source>
        <dbReference type="EMBL" id="KFK35683.1"/>
    </source>
</evidence>
<dbReference type="eggNOG" id="KOG0406">
    <property type="taxonomic scope" value="Eukaryota"/>
</dbReference>
<gene>
    <name evidence="1" type="ordered locus">AALP_Aa4g023600</name>
</gene>
<accession>A0A087H0N1</accession>
<dbReference type="AlphaFoldDB" id="A0A087H0N1"/>
<sequence>MNAKAIDRVILLKLPLRRTKDFGKTKKELKAREEFLQSLETRLTLEEKTYITLVPFYNWFYALEKCGDFSVETNIASSLHESEKVYQ</sequence>